<dbReference type="RefSeq" id="WP_238479904.1">
    <property type="nucleotide sequence ID" value="NZ_CP064786.1"/>
</dbReference>
<dbReference type="Proteomes" id="UP000663586">
    <property type="component" value="Chromosome"/>
</dbReference>
<name>A0A897MQR4_9EURY</name>
<keyword evidence="1" id="KW-1133">Transmembrane helix</keyword>
<organism evidence="2 3">
    <name type="scientific">Natranaeroarchaeum sulfidigenes</name>
    <dbReference type="NCBI Taxonomy" id="2784880"/>
    <lineage>
        <taxon>Archaea</taxon>
        <taxon>Methanobacteriati</taxon>
        <taxon>Methanobacteriota</taxon>
        <taxon>Stenosarchaea group</taxon>
        <taxon>Halobacteria</taxon>
        <taxon>Halobacteriales</taxon>
        <taxon>Natronoarchaeaceae</taxon>
        <taxon>Natranaeroarchaeum</taxon>
    </lineage>
</organism>
<evidence type="ECO:0000256" key="1">
    <source>
        <dbReference type="SAM" id="Phobius"/>
    </source>
</evidence>
<keyword evidence="1" id="KW-0812">Transmembrane</keyword>
<feature type="transmembrane region" description="Helical" evidence="1">
    <location>
        <begin position="20"/>
        <end position="37"/>
    </location>
</feature>
<evidence type="ECO:0000313" key="2">
    <source>
        <dbReference type="EMBL" id="QSG02762.1"/>
    </source>
</evidence>
<protein>
    <submittedName>
        <fullName evidence="2">Putative membrane protein</fullName>
    </submittedName>
</protein>
<keyword evidence="3" id="KW-1185">Reference proteome</keyword>
<feature type="transmembrane region" description="Helical" evidence="1">
    <location>
        <begin position="43"/>
        <end position="64"/>
    </location>
</feature>
<dbReference type="KEGG" id="hara:AArcS_1550"/>
<reference evidence="2" key="1">
    <citation type="submission" date="2020-11" db="EMBL/GenBank/DDBJ databases">
        <title>Carbohydrate-dependent, anaerobic sulfur respiration: A novel catabolism in halophilic archaea.</title>
        <authorList>
            <person name="Sorokin D.Y."/>
            <person name="Messina E."/>
            <person name="Smedile F."/>
            <person name="La Cono V."/>
            <person name="Hallsworth J.E."/>
            <person name="Yakimov M.M."/>
        </authorList>
    </citation>
    <scope>NUCLEOTIDE SEQUENCE</scope>
    <source>
        <strain evidence="2">AArc-S</strain>
    </source>
</reference>
<dbReference type="GeneID" id="70684934"/>
<dbReference type="EMBL" id="CP064786">
    <property type="protein sequence ID" value="QSG02762.1"/>
    <property type="molecule type" value="Genomic_DNA"/>
</dbReference>
<evidence type="ECO:0000313" key="3">
    <source>
        <dbReference type="Proteomes" id="UP000663586"/>
    </source>
</evidence>
<dbReference type="AlphaFoldDB" id="A0A897MQR4"/>
<gene>
    <name evidence="2" type="ORF">AArcS_1550</name>
</gene>
<proteinExistence type="predicted"/>
<keyword evidence="1" id="KW-0472">Membrane</keyword>
<accession>A0A897MQR4</accession>
<sequence length="68" mass="7206">MVGPTRAEIEEANDYSQIKWGFVVLIALSGGLTAVYADASLTAIAVATLVGALVGTALMQYLFWMLRG</sequence>